<keyword evidence="3" id="KW-1185">Reference proteome</keyword>
<evidence type="ECO:0000313" key="2">
    <source>
        <dbReference type="EMBL" id="KAJ0228093.1"/>
    </source>
</evidence>
<sequence>MSEGAWSEGSRSEGNMTDDNSGDEDFFMDLENIIDDVDVNKKEFHIHVDEDAEWVQKTTKEASSSGVDFTEGRSHTNILLNNLCEVLNGKIQGGGDKPIIYCLEYIKEYLMKRICNVQRDIDRCHGPLTPTATTLLDQMKRKAQKH</sequence>
<dbReference type="EMBL" id="NBSK02000001">
    <property type="protein sequence ID" value="KAJ0228093.1"/>
    <property type="molecule type" value="Genomic_DNA"/>
</dbReference>
<dbReference type="Proteomes" id="UP000235145">
    <property type="component" value="Unassembled WGS sequence"/>
</dbReference>
<feature type="region of interest" description="Disordered" evidence="1">
    <location>
        <begin position="1"/>
        <end position="22"/>
    </location>
</feature>
<gene>
    <name evidence="2" type="ORF">LSAT_V11C100041450</name>
</gene>
<comment type="caution">
    <text evidence="2">The sequence shown here is derived from an EMBL/GenBank/DDBJ whole genome shotgun (WGS) entry which is preliminary data.</text>
</comment>
<protein>
    <submittedName>
        <fullName evidence="2">Uncharacterized protein</fullName>
    </submittedName>
</protein>
<name>A0A9R1WQZ4_LACSA</name>
<proteinExistence type="predicted"/>
<dbReference type="PANTHER" id="PTHR31973">
    <property type="entry name" value="POLYPROTEIN, PUTATIVE-RELATED"/>
    <property type="match status" value="1"/>
</dbReference>
<dbReference type="PANTHER" id="PTHR31973:SF190">
    <property type="entry name" value="MULE TRANSPOSASE DOMAIN-CONTAINING PROTEIN"/>
    <property type="match status" value="1"/>
</dbReference>
<dbReference type="AlphaFoldDB" id="A0A9R1WQZ4"/>
<organism evidence="2 3">
    <name type="scientific">Lactuca sativa</name>
    <name type="common">Garden lettuce</name>
    <dbReference type="NCBI Taxonomy" id="4236"/>
    <lineage>
        <taxon>Eukaryota</taxon>
        <taxon>Viridiplantae</taxon>
        <taxon>Streptophyta</taxon>
        <taxon>Embryophyta</taxon>
        <taxon>Tracheophyta</taxon>
        <taxon>Spermatophyta</taxon>
        <taxon>Magnoliopsida</taxon>
        <taxon>eudicotyledons</taxon>
        <taxon>Gunneridae</taxon>
        <taxon>Pentapetalae</taxon>
        <taxon>asterids</taxon>
        <taxon>campanulids</taxon>
        <taxon>Asterales</taxon>
        <taxon>Asteraceae</taxon>
        <taxon>Cichorioideae</taxon>
        <taxon>Cichorieae</taxon>
        <taxon>Lactucinae</taxon>
        <taxon>Lactuca</taxon>
    </lineage>
</organism>
<evidence type="ECO:0000313" key="3">
    <source>
        <dbReference type="Proteomes" id="UP000235145"/>
    </source>
</evidence>
<accession>A0A9R1WQZ4</accession>
<evidence type="ECO:0000256" key="1">
    <source>
        <dbReference type="SAM" id="MobiDB-lite"/>
    </source>
</evidence>
<reference evidence="2 3" key="1">
    <citation type="journal article" date="2017" name="Nat. Commun.">
        <title>Genome assembly with in vitro proximity ligation data and whole-genome triplication in lettuce.</title>
        <authorList>
            <person name="Reyes-Chin-Wo S."/>
            <person name="Wang Z."/>
            <person name="Yang X."/>
            <person name="Kozik A."/>
            <person name="Arikit S."/>
            <person name="Song C."/>
            <person name="Xia L."/>
            <person name="Froenicke L."/>
            <person name="Lavelle D.O."/>
            <person name="Truco M.J."/>
            <person name="Xia R."/>
            <person name="Zhu S."/>
            <person name="Xu C."/>
            <person name="Xu H."/>
            <person name="Xu X."/>
            <person name="Cox K."/>
            <person name="Korf I."/>
            <person name="Meyers B.C."/>
            <person name="Michelmore R.W."/>
        </authorList>
    </citation>
    <scope>NUCLEOTIDE SEQUENCE [LARGE SCALE GENOMIC DNA]</scope>
    <source>
        <strain evidence="3">cv. Salinas</strain>
        <tissue evidence="2">Seedlings</tissue>
    </source>
</reference>